<keyword evidence="2" id="KW-1185">Reference proteome</keyword>
<accession>A0A559JRA3</accession>
<protein>
    <submittedName>
        <fullName evidence="1">Uncharacterized protein</fullName>
    </submittedName>
</protein>
<evidence type="ECO:0000313" key="2">
    <source>
        <dbReference type="Proteomes" id="UP000317036"/>
    </source>
</evidence>
<reference evidence="1 2" key="1">
    <citation type="submission" date="2019-07" db="EMBL/GenBank/DDBJ databases">
        <authorList>
            <person name="Kim J."/>
        </authorList>
    </citation>
    <scope>NUCLEOTIDE SEQUENCE [LARGE SCALE GENOMIC DNA]</scope>
    <source>
        <strain evidence="1 2">JC52</strain>
    </source>
</reference>
<sequence>MTEAQLAAEFGRQVLEICRADSEPDKGGSWEEHKQHTLDYLKQALLEIREVACADKLHNLQSIRRDLERIGEKEYGTGTILDKLRWFIKMDSSPVDLIIMSISLFSVLTKHKKALKKLDARYLNYLIMSCRMIIAQSVKEIMMHKQRELKVHSDFERMRVFQQPLSIYQNGKLLDENVVIESHNEDIVVSRNGDRYFKSACVFIRL</sequence>
<dbReference type="AlphaFoldDB" id="A0A559JRA3"/>
<comment type="caution">
    <text evidence="1">The sequence shown here is derived from an EMBL/GenBank/DDBJ whole genome shotgun (WGS) entry which is preliminary data.</text>
</comment>
<proteinExistence type="predicted"/>
<gene>
    <name evidence="1" type="ORF">FPZ49_31620</name>
</gene>
<evidence type="ECO:0000313" key="1">
    <source>
        <dbReference type="EMBL" id="TVY02409.1"/>
    </source>
</evidence>
<dbReference type="Gene3D" id="1.10.3210.10">
    <property type="entry name" value="Hypothetical protein af1432"/>
    <property type="match status" value="1"/>
</dbReference>
<dbReference type="Proteomes" id="UP000317036">
    <property type="component" value="Unassembled WGS sequence"/>
</dbReference>
<dbReference type="EMBL" id="VNJI01000065">
    <property type="protein sequence ID" value="TVY02409.1"/>
    <property type="molecule type" value="Genomic_DNA"/>
</dbReference>
<organism evidence="1 2">
    <name type="scientific">Paenibacillus cremeus</name>
    <dbReference type="NCBI Taxonomy" id="2163881"/>
    <lineage>
        <taxon>Bacteria</taxon>
        <taxon>Bacillati</taxon>
        <taxon>Bacillota</taxon>
        <taxon>Bacilli</taxon>
        <taxon>Bacillales</taxon>
        <taxon>Paenibacillaceae</taxon>
        <taxon>Paenibacillus</taxon>
    </lineage>
</organism>
<name>A0A559JRA3_9BACL</name>